<protein>
    <submittedName>
        <fullName evidence="1">Uncharacterized protein</fullName>
    </submittedName>
</protein>
<evidence type="ECO:0000313" key="1">
    <source>
        <dbReference type="EMBL" id="CAF4556907.1"/>
    </source>
</evidence>
<name>A0A8S2YFZ9_9BILA</name>
<dbReference type="EMBL" id="CAJOBH010089308">
    <property type="protein sequence ID" value="CAF4556907.1"/>
    <property type="molecule type" value="Genomic_DNA"/>
</dbReference>
<organism evidence="1 3">
    <name type="scientific">Rotaria magnacalcarata</name>
    <dbReference type="NCBI Taxonomy" id="392030"/>
    <lineage>
        <taxon>Eukaryota</taxon>
        <taxon>Metazoa</taxon>
        <taxon>Spiralia</taxon>
        <taxon>Gnathifera</taxon>
        <taxon>Rotifera</taxon>
        <taxon>Eurotatoria</taxon>
        <taxon>Bdelloidea</taxon>
        <taxon>Philodinida</taxon>
        <taxon>Philodinidae</taxon>
        <taxon>Rotaria</taxon>
    </lineage>
</organism>
<accession>A0A8S2YFZ9</accession>
<proteinExistence type="predicted"/>
<feature type="non-terminal residue" evidence="1">
    <location>
        <position position="68"/>
    </location>
</feature>
<dbReference type="AlphaFoldDB" id="A0A8S2YFZ9"/>
<evidence type="ECO:0000313" key="2">
    <source>
        <dbReference type="EMBL" id="CAF4945221.1"/>
    </source>
</evidence>
<dbReference type="Proteomes" id="UP000681967">
    <property type="component" value="Unassembled WGS sequence"/>
</dbReference>
<comment type="caution">
    <text evidence="1">The sequence shown here is derived from an EMBL/GenBank/DDBJ whole genome shotgun (WGS) entry which is preliminary data.</text>
</comment>
<sequence length="68" mass="7896">MNDGEHTDEDWNPFDKIGSVTGAYADLLRNLWKHDDNDHDYASFKPIRIKDTIGNKELRFSTNDQQDA</sequence>
<dbReference type="Proteomes" id="UP000681720">
    <property type="component" value="Unassembled WGS sequence"/>
</dbReference>
<evidence type="ECO:0000313" key="3">
    <source>
        <dbReference type="Proteomes" id="UP000681967"/>
    </source>
</evidence>
<dbReference type="EMBL" id="CAJOBJ010188569">
    <property type="protein sequence ID" value="CAF4945221.1"/>
    <property type="molecule type" value="Genomic_DNA"/>
</dbReference>
<gene>
    <name evidence="1" type="ORF">BYL167_LOCUS38348</name>
    <name evidence="2" type="ORF">GIL414_LOCUS54029</name>
</gene>
<reference evidence="1" key="1">
    <citation type="submission" date="2021-02" db="EMBL/GenBank/DDBJ databases">
        <authorList>
            <person name="Nowell W R."/>
        </authorList>
    </citation>
    <scope>NUCLEOTIDE SEQUENCE</scope>
</reference>